<dbReference type="InterPro" id="IPR050808">
    <property type="entry name" value="Phage_Integrase"/>
</dbReference>
<name>A0A0H3I5D1_PECPM</name>
<dbReference type="PANTHER" id="PTHR30629:SF2">
    <property type="entry name" value="PROPHAGE INTEGRASE INTS-RELATED"/>
    <property type="match status" value="1"/>
</dbReference>
<dbReference type="Proteomes" id="UP000008044">
    <property type="component" value="Chromosome"/>
</dbReference>
<reference evidence="4 5" key="1">
    <citation type="journal article" date="2012" name="J. Bacteriol.">
        <title>Genome sequence of Pectobacterium sp. strain SCC3193.</title>
        <authorList>
            <person name="Koskinen J.P."/>
            <person name="Laine P."/>
            <person name="Niemi O."/>
            <person name="Nykyri J."/>
            <person name="Harjunpaa H."/>
            <person name="Auvinen P."/>
            <person name="Paulin L."/>
            <person name="Pirhonen M."/>
            <person name="Palva T."/>
            <person name="Holm L."/>
        </authorList>
    </citation>
    <scope>NUCLEOTIDE SEQUENCE [LARGE SCALE GENOMIC DNA]</scope>
    <source>
        <strain evidence="4 5">SCC3193</strain>
    </source>
</reference>
<dbReference type="InterPro" id="IPR038488">
    <property type="entry name" value="Integrase_DNA-bd_sf"/>
</dbReference>
<dbReference type="Gene3D" id="3.30.160.390">
    <property type="entry name" value="Integrase, DNA-binding domain"/>
    <property type="match status" value="1"/>
</dbReference>
<feature type="domain" description="Integrase DNA-binding" evidence="3">
    <location>
        <begin position="3"/>
        <end position="61"/>
    </location>
</feature>
<comment type="similarity">
    <text evidence="1">Belongs to the 'phage' integrase family.</text>
</comment>
<organism evidence="4 5">
    <name type="scientific">Pectobacterium parmentieri</name>
    <dbReference type="NCBI Taxonomy" id="1905730"/>
    <lineage>
        <taxon>Bacteria</taxon>
        <taxon>Pseudomonadati</taxon>
        <taxon>Pseudomonadota</taxon>
        <taxon>Gammaproteobacteria</taxon>
        <taxon>Enterobacterales</taxon>
        <taxon>Pectobacteriaceae</taxon>
        <taxon>Pectobacterium</taxon>
    </lineage>
</organism>
<dbReference type="eggNOG" id="COG0582">
    <property type="taxonomic scope" value="Bacteria"/>
</dbReference>
<dbReference type="GO" id="GO:0015074">
    <property type="term" value="P:DNA integration"/>
    <property type="evidence" value="ECO:0007669"/>
    <property type="project" value="UniProtKB-KW"/>
</dbReference>
<dbReference type="KEGG" id="pec:W5S_2670"/>
<keyword evidence="2" id="KW-0229">DNA integration</keyword>
<evidence type="ECO:0000259" key="3">
    <source>
        <dbReference type="Pfam" id="PF13356"/>
    </source>
</evidence>
<protein>
    <submittedName>
        <fullName evidence="4">Prophage PSPPH01, site-specific recombinase, phage integrase family</fullName>
    </submittedName>
</protein>
<evidence type="ECO:0000313" key="5">
    <source>
        <dbReference type="Proteomes" id="UP000008044"/>
    </source>
</evidence>
<dbReference type="PANTHER" id="PTHR30629">
    <property type="entry name" value="PROPHAGE INTEGRASE"/>
    <property type="match status" value="1"/>
</dbReference>
<dbReference type="STRING" id="1905730.W5S_2670"/>
<dbReference type="HOGENOM" id="CLU_027562_45_8_6"/>
<dbReference type="EMBL" id="CP003415">
    <property type="protein sequence ID" value="AFI90756.1"/>
    <property type="molecule type" value="Genomic_DNA"/>
</dbReference>
<evidence type="ECO:0000256" key="2">
    <source>
        <dbReference type="ARBA" id="ARBA00022908"/>
    </source>
</evidence>
<evidence type="ECO:0000313" key="4">
    <source>
        <dbReference type="EMBL" id="AFI90756.1"/>
    </source>
</evidence>
<gene>
    <name evidence="4" type="ordered locus">W5S_2670</name>
</gene>
<evidence type="ECO:0000256" key="1">
    <source>
        <dbReference type="ARBA" id="ARBA00008857"/>
    </source>
</evidence>
<sequence>MVLSAISVRQAKAIGKAYTLLDDNGLSLSVSPSGGKSWHFRYYWYWLGKQKRLSLGTYPKVICP</sequence>
<dbReference type="InterPro" id="IPR025166">
    <property type="entry name" value="Integrase_DNA_bind_dom"/>
</dbReference>
<dbReference type="AlphaFoldDB" id="A0A0H3I5D1"/>
<proteinExistence type="inferred from homology"/>
<dbReference type="Pfam" id="PF13356">
    <property type="entry name" value="Arm-DNA-bind_3"/>
    <property type="match status" value="1"/>
</dbReference>
<accession>A0A0H3I5D1</accession>